<keyword evidence="8" id="KW-1185">Reference proteome</keyword>
<sequence>MSANPQKEQRVGPYPNMLVVEAAFVVFRNAIGSIGIMMNLFLMYCVVWKSPKPIKKAYRIILGNSAAHDLFACVGLLLLQPRLIPHDFVYLFIVDGPAKCLGSWVCYLLSIITFHCIASNFISYGVVYIYRLLTVTNEAPKLGRMKKVCLASFLLTFALSVTYGFSYVDSSELIAYARKNMSGVDVSENPVVFGTDLSKNFAGYPMMAALFIAIIPIFGVMVYVRHRANIFTKNKPLSELTLSRHRMLMRVLTAQAVLPIIFIFPVLVLYALYHTGLARLNFTEYAFFPMIASLHAINPFITIYFMKPYAEVVRRIMHIKPTAIQPHDTSASANHISSITTHQPLPNGHPLSGSPINAVIESTV</sequence>
<feature type="transmembrane region" description="Helical" evidence="6">
    <location>
        <begin position="285"/>
        <end position="306"/>
    </location>
</feature>
<feature type="transmembrane region" description="Helical" evidence="6">
    <location>
        <begin position="60"/>
        <end position="81"/>
    </location>
</feature>
<comment type="caution">
    <text evidence="7">The sequence shown here is derived from an EMBL/GenBank/DDBJ whole genome shotgun (WGS) entry which is preliminary data.</text>
</comment>
<feature type="transmembrane region" description="Helical" evidence="6">
    <location>
        <begin position="247"/>
        <end position="273"/>
    </location>
</feature>
<feature type="transmembrane region" description="Helical" evidence="6">
    <location>
        <begin position="101"/>
        <end position="127"/>
    </location>
</feature>
<dbReference type="InterPro" id="IPR019421">
    <property type="entry name" value="7TM_GPCR_serpentine_rcpt_Srd"/>
</dbReference>
<evidence type="ECO:0000256" key="5">
    <source>
        <dbReference type="ARBA" id="ARBA00023136"/>
    </source>
</evidence>
<evidence type="ECO:0000256" key="2">
    <source>
        <dbReference type="ARBA" id="ARBA00009166"/>
    </source>
</evidence>
<dbReference type="PANTHER" id="PTHR22945:SF40">
    <property type="entry name" value="SERPENTINE RECEPTOR, CLASS D (DELTA)-RELATED"/>
    <property type="match status" value="1"/>
</dbReference>
<feature type="transmembrane region" description="Helical" evidence="6">
    <location>
        <begin position="22"/>
        <end position="48"/>
    </location>
</feature>
<protein>
    <recommendedName>
        <fullName evidence="9">G-protein coupled receptors family 1 profile domain-containing protein</fullName>
    </recommendedName>
</protein>
<gene>
    <name evidence="7" type="ORF">QR680_000672</name>
</gene>
<feature type="transmembrane region" description="Helical" evidence="6">
    <location>
        <begin position="206"/>
        <end position="226"/>
    </location>
</feature>
<proteinExistence type="inferred from homology"/>
<dbReference type="Gene3D" id="1.20.1070.10">
    <property type="entry name" value="Rhodopsin 7-helix transmembrane proteins"/>
    <property type="match status" value="1"/>
</dbReference>
<dbReference type="InterPro" id="IPR050920">
    <property type="entry name" value="Nematode_rcpt-like_delta"/>
</dbReference>
<evidence type="ECO:0000313" key="7">
    <source>
        <dbReference type="EMBL" id="KAK0394295.1"/>
    </source>
</evidence>
<dbReference type="SUPFAM" id="SSF81321">
    <property type="entry name" value="Family A G protein-coupled receptor-like"/>
    <property type="match status" value="1"/>
</dbReference>
<dbReference type="GO" id="GO:0016020">
    <property type="term" value="C:membrane"/>
    <property type="evidence" value="ECO:0007669"/>
    <property type="project" value="UniProtKB-SubCell"/>
</dbReference>
<dbReference type="EMBL" id="JAUCMV010000005">
    <property type="protein sequence ID" value="KAK0394295.1"/>
    <property type="molecule type" value="Genomic_DNA"/>
</dbReference>
<evidence type="ECO:0000256" key="4">
    <source>
        <dbReference type="ARBA" id="ARBA00022989"/>
    </source>
</evidence>
<dbReference type="Proteomes" id="UP001175271">
    <property type="component" value="Unassembled WGS sequence"/>
</dbReference>
<dbReference type="AlphaFoldDB" id="A0AA39LEK7"/>
<keyword evidence="4 6" id="KW-1133">Transmembrane helix</keyword>
<evidence type="ECO:0008006" key="9">
    <source>
        <dbReference type="Google" id="ProtNLM"/>
    </source>
</evidence>
<dbReference type="PANTHER" id="PTHR22945">
    <property type="entry name" value="SERPENTINE RECEPTOR, CLASS D DELTA"/>
    <property type="match status" value="1"/>
</dbReference>
<name>A0AA39LEK7_9BILA</name>
<keyword evidence="3 6" id="KW-0812">Transmembrane</keyword>
<reference evidence="7" key="1">
    <citation type="submission" date="2023-06" db="EMBL/GenBank/DDBJ databases">
        <title>Genomic analysis of the entomopathogenic nematode Steinernema hermaphroditum.</title>
        <authorList>
            <person name="Schwarz E.M."/>
            <person name="Heppert J.K."/>
            <person name="Baniya A."/>
            <person name="Schwartz H.T."/>
            <person name="Tan C.-H."/>
            <person name="Antoshechkin I."/>
            <person name="Sternberg P.W."/>
            <person name="Goodrich-Blair H."/>
            <person name="Dillman A.R."/>
        </authorList>
    </citation>
    <scope>NUCLEOTIDE SEQUENCE</scope>
    <source>
        <strain evidence="7">PS9179</strain>
        <tissue evidence="7">Whole animal</tissue>
    </source>
</reference>
<feature type="transmembrane region" description="Helical" evidence="6">
    <location>
        <begin position="148"/>
        <end position="168"/>
    </location>
</feature>
<keyword evidence="5 6" id="KW-0472">Membrane</keyword>
<comment type="subcellular location">
    <subcellularLocation>
        <location evidence="1">Membrane</location>
        <topology evidence="1">Multi-pass membrane protein</topology>
    </subcellularLocation>
</comment>
<organism evidence="7 8">
    <name type="scientific">Steinernema hermaphroditum</name>
    <dbReference type="NCBI Taxonomy" id="289476"/>
    <lineage>
        <taxon>Eukaryota</taxon>
        <taxon>Metazoa</taxon>
        <taxon>Ecdysozoa</taxon>
        <taxon>Nematoda</taxon>
        <taxon>Chromadorea</taxon>
        <taxon>Rhabditida</taxon>
        <taxon>Tylenchina</taxon>
        <taxon>Panagrolaimomorpha</taxon>
        <taxon>Strongyloidoidea</taxon>
        <taxon>Steinernematidae</taxon>
        <taxon>Steinernema</taxon>
    </lineage>
</organism>
<comment type="similarity">
    <text evidence="2">Belongs to the nematode receptor-like protein srd family.</text>
</comment>
<dbReference type="Pfam" id="PF10317">
    <property type="entry name" value="7TM_GPCR_Srd"/>
    <property type="match status" value="1"/>
</dbReference>
<evidence type="ECO:0000256" key="1">
    <source>
        <dbReference type="ARBA" id="ARBA00004141"/>
    </source>
</evidence>
<accession>A0AA39LEK7</accession>
<evidence type="ECO:0000313" key="8">
    <source>
        <dbReference type="Proteomes" id="UP001175271"/>
    </source>
</evidence>
<evidence type="ECO:0000256" key="6">
    <source>
        <dbReference type="SAM" id="Phobius"/>
    </source>
</evidence>
<evidence type="ECO:0000256" key="3">
    <source>
        <dbReference type="ARBA" id="ARBA00022692"/>
    </source>
</evidence>